<dbReference type="PANTHER" id="PTHR21569:SF1">
    <property type="entry name" value="SMALL RIBOSOMAL SUBUNIT PROTEIN US9M"/>
    <property type="match status" value="1"/>
</dbReference>
<sequence length="371" mass="40819">MFNVLRQQARAPLRRAYATQGYVPPAAANNIGQSMIPRFKPRPVSPTFYTGLPSYFENVNTLESAITTSRNILQNLQLLPLPKFARDALPESTPVWKGKDELGFQVETKLTTARYRRLVGLLTQLEEFRKIADTAGCVEVAESIGDVTVLFQRENRDAVLAGGKKKPVQFDKYGRTYTIGRRKESSARVWMIPVQGKSQKPAAAAASSVPSVQAPLPPAAEVNESQNEATSPDLTPFLSPKPLAKTEEPTEVTATNIIINNVPLIKYFPHSLDRERIMRPFRLAGLVGAYNVFAIARGGGTTGQSGAVALGVAKGIVAHAPEVQPLLKKAKLLRRDPRAVERKKTGRRKARKAVRIFFFSSCSASLMLTFY</sequence>
<evidence type="ECO:0000256" key="4">
    <source>
        <dbReference type="RuleBase" id="RU003815"/>
    </source>
</evidence>
<name>A0ABP1DG84_9APHY</name>
<dbReference type="PROSITE" id="PS00360">
    <property type="entry name" value="RIBOSOMAL_S9"/>
    <property type="match status" value="1"/>
</dbReference>
<dbReference type="InterPro" id="IPR020574">
    <property type="entry name" value="Ribosomal_uS9_CS"/>
</dbReference>
<organism evidence="6 7">
    <name type="scientific">Somion occarium</name>
    <dbReference type="NCBI Taxonomy" id="3059160"/>
    <lineage>
        <taxon>Eukaryota</taxon>
        <taxon>Fungi</taxon>
        <taxon>Dikarya</taxon>
        <taxon>Basidiomycota</taxon>
        <taxon>Agaricomycotina</taxon>
        <taxon>Agaricomycetes</taxon>
        <taxon>Polyporales</taxon>
        <taxon>Cerrenaceae</taxon>
        <taxon>Somion</taxon>
    </lineage>
</organism>
<comment type="similarity">
    <text evidence="1 4">Belongs to the universal ribosomal protein uS9 family.</text>
</comment>
<accession>A0ABP1DG84</accession>
<feature type="region of interest" description="Disordered" evidence="5">
    <location>
        <begin position="203"/>
        <end position="239"/>
    </location>
</feature>
<dbReference type="InterPro" id="IPR000754">
    <property type="entry name" value="Ribosomal_uS9"/>
</dbReference>
<gene>
    <name evidence="6" type="ORF">GFSPODELE1_LOCUS6071</name>
</gene>
<evidence type="ECO:0000256" key="1">
    <source>
        <dbReference type="ARBA" id="ARBA00005251"/>
    </source>
</evidence>
<evidence type="ECO:0000256" key="2">
    <source>
        <dbReference type="ARBA" id="ARBA00022980"/>
    </source>
</evidence>
<feature type="compositionally biased region" description="Low complexity" evidence="5">
    <location>
        <begin position="203"/>
        <end position="214"/>
    </location>
</feature>
<evidence type="ECO:0000313" key="6">
    <source>
        <dbReference type="EMBL" id="CAL1706848.1"/>
    </source>
</evidence>
<evidence type="ECO:0000256" key="5">
    <source>
        <dbReference type="SAM" id="MobiDB-lite"/>
    </source>
</evidence>
<keyword evidence="2 4" id="KW-0689">Ribosomal protein</keyword>
<reference evidence="7" key="1">
    <citation type="submission" date="2024-04" db="EMBL/GenBank/DDBJ databases">
        <authorList>
            <person name="Shaw F."/>
            <person name="Minotto A."/>
        </authorList>
    </citation>
    <scope>NUCLEOTIDE SEQUENCE [LARGE SCALE GENOMIC DNA]</scope>
</reference>
<dbReference type="SUPFAM" id="SSF54211">
    <property type="entry name" value="Ribosomal protein S5 domain 2-like"/>
    <property type="match status" value="1"/>
</dbReference>
<dbReference type="Pfam" id="PF00380">
    <property type="entry name" value="Ribosomal_S9"/>
    <property type="match status" value="1"/>
</dbReference>
<dbReference type="InterPro" id="IPR014721">
    <property type="entry name" value="Ribsml_uS5_D2-typ_fold_subgr"/>
</dbReference>
<keyword evidence="7" id="KW-1185">Reference proteome</keyword>
<evidence type="ECO:0008006" key="8">
    <source>
        <dbReference type="Google" id="ProtNLM"/>
    </source>
</evidence>
<protein>
    <recommendedName>
        <fullName evidence="8">Ribosomal protein S5</fullName>
    </recommendedName>
</protein>
<proteinExistence type="inferred from homology"/>
<evidence type="ECO:0000313" key="7">
    <source>
        <dbReference type="Proteomes" id="UP001497453"/>
    </source>
</evidence>
<evidence type="ECO:0000256" key="3">
    <source>
        <dbReference type="ARBA" id="ARBA00023274"/>
    </source>
</evidence>
<feature type="compositionally biased region" description="Polar residues" evidence="5">
    <location>
        <begin position="223"/>
        <end position="233"/>
    </location>
</feature>
<dbReference type="InterPro" id="IPR020568">
    <property type="entry name" value="Ribosomal_Su5_D2-typ_SF"/>
</dbReference>
<dbReference type="Proteomes" id="UP001497453">
    <property type="component" value="Chromosome 4"/>
</dbReference>
<keyword evidence="3 4" id="KW-0687">Ribonucleoprotein</keyword>
<dbReference type="EMBL" id="OZ037947">
    <property type="protein sequence ID" value="CAL1706848.1"/>
    <property type="molecule type" value="Genomic_DNA"/>
</dbReference>
<dbReference type="Gene3D" id="3.30.230.10">
    <property type="match status" value="1"/>
</dbReference>
<dbReference type="PANTHER" id="PTHR21569">
    <property type="entry name" value="RIBOSOMAL PROTEIN S9"/>
    <property type="match status" value="1"/>
</dbReference>